<comment type="subcellular location">
    <subcellularLocation>
        <location evidence="7">Endoplasmic reticulum</location>
    </subcellularLocation>
    <subcellularLocation>
        <location evidence="7">Golgi apparatus</location>
        <location evidence="7">cis-Golgi network</location>
    </subcellularLocation>
    <subcellularLocation>
        <location evidence="1">Golgi apparatus</location>
    </subcellularLocation>
</comment>
<dbReference type="PANTHER" id="PTHR23249">
    <property type="entry name" value="TRAFFICKING PROTEIN PARTICLE COMPLEX SUBUNIT"/>
    <property type="match status" value="1"/>
</dbReference>
<dbReference type="GO" id="GO:0030008">
    <property type="term" value="C:TRAPP complex"/>
    <property type="evidence" value="ECO:0007669"/>
    <property type="project" value="UniProtKB-UniRule"/>
</dbReference>
<evidence type="ECO:0000256" key="5">
    <source>
        <dbReference type="ARBA" id="ARBA00023034"/>
    </source>
</evidence>
<sequence>MAIQTILVINKSGGLVYQRDFVATAPRLSSNEYLILAGTLQGIVAIASQITPKSLQIAGKGSAKGGVEPAGGAAAPLVPYVGTLGATTASGTPMGSFLGPDYFNDAFASCNGRGLKHVTTDQNSLFLYQTLTGIKFVAVSTQPTTNAMAVAVAENLLRKAYCLYADYVMKNPFYEPEMPIKCELFDQKLGVLVGQL</sequence>
<evidence type="ECO:0000256" key="6">
    <source>
        <dbReference type="ARBA" id="ARBA00038179"/>
    </source>
</evidence>
<proteinExistence type="inferred from homology"/>
<dbReference type="PANTHER" id="PTHR23249:SF15">
    <property type="entry name" value="TRAFFICKING PROTEIN PARTICLE COMPLEX SUBUNIT 4"/>
    <property type="match status" value="1"/>
</dbReference>
<comment type="subunit">
    <text evidence="7">Part of the multisubunit transport protein particle (TRAPP) complex.</text>
</comment>
<dbReference type="Pfam" id="PF04099">
    <property type="entry name" value="Sybindin"/>
    <property type="match status" value="2"/>
</dbReference>
<dbReference type="EMBL" id="LT598480">
    <property type="protein sequence ID" value="SCV03292.1"/>
    <property type="molecule type" value="Genomic_DNA"/>
</dbReference>
<organism evidence="8 9">
    <name type="scientific">Lachancea meyersii CBS 8951</name>
    <dbReference type="NCBI Taxonomy" id="1266667"/>
    <lineage>
        <taxon>Eukaryota</taxon>
        <taxon>Fungi</taxon>
        <taxon>Dikarya</taxon>
        <taxon>Ascomycota</taxon>
        <taxon>Saccharomycotina</taxon>
        <taxon>Saccharomycetes</taxon>
        <taxon>Saccharomycetales</taxon>
        <taxon>Saccharomycetaceae</taxon>
        <taxon>Lachancea</taxon>
    </lineage>
</organism>
<dbReference type="Gene3D" id="3.30.450.70">
    <property type="match status" value="1"/>
</dbReference>
<name>A0A1G4KFN2_9SACH</name>
<dbReference type="SMART" id="SM01399">
    <property type="entry name" value="Sybindin"/>
    <property type="match status" value="1"/>
</dbReference>
<evidence type="ECO:0000256" key="2">
    <source>
        <dbReference type="ARBA" id="ARBA00022448"/>
    </source>
</evidence>
<evidence type="ECO:0000256" key="4">
    <source>
        <dbReference type="ARBA" id="ARBA00022892"/>
    </source>
</evidence>
<dbReference type="GO" id="GO:0005794">
    <property type="term" value="C:Golgi apparatus"/>
    <property type="evidence" value="ECO:0007669"/>
    <property type="project" value="UniProtKB-SubCell"/>
</dbReference>
<keyword evidence="4 7" id="KW-0931">ER-Golgi transport</keyword>
<keyword evidence="9" id="KW-1185">Reference proteome</keyword>
<evidence type="ECO:0000313" key="9">
    <source>
        <dbReference type="Proteomes" id="UP000191144"/>
    </source>
</evidence>
<dbReference type="AlphaFoldDB" id="A0A1G4KFN2"/>
<dbReference type="GO" id="GO:0006888">
    <property type="term" value="P:endoplasmic reticulum to Golgi vesicle-mediated transport"/>
    <property type="evidence" value="ECO:0007669"/>
    <property type="project" value="UniProtKB-UniRule"/>
</dbReference>
<dbReference type="CDD" id="cd14856">
    <property type="entry name" value="TRAPPC4_synbindin"/>
    <property type="match status" value="1"/>
</dbReference>
<dbReference type="InterPro" id="IPR007233">
    <property type="entry name" value="TRAPPC"/>
</dbReference>
<evidence type="ECO:0000313" key="8">
    <source>
        <dbReference type="EMBL" id="SCV03292.1"/>
    </source>
</evidence>
<evidence type="ECO:0000256" key="3">
    <source>
        <dbReference type="ARBA" id="ARBA00022824"/>
    </source>
</evidence>
<accession>A0A1G4KFN2</accession>
<dbReference type="OrthoDB" id="246406at2759"/>
<keyword evidence="5 7" id="KW-0333">Golgi apparatus</keyword>
<keyword evidence="2 7" id="KW-0813">Transport</keyword>
<evidence type="ECO:0000256" key="1">
    <source>
        <dbReference type="ARBA" id="ARBA00004555"/>
    </source>
</evidence>
<dbReference type="GO" id="GO:0005783">
    <property type="term" value="C:endoplasmic reticulum"/>
    <property type="evidence" value="ECO:0007669"/>
    <property type="project" value="UniProtKB-SubCell"/>
</dbReference>
<dbReference type="Proteomes" id="UP000191144">
    <property type="component" value="Chromosome H"/>
</dbReference>
<protein>
    <recommendedName>
        <fullName evidence="7">Trafficking protein particle complex subunit</fullName>
    </recommendedName>
</protein>
<comment type="similarity">
    <text evidence="6">Belongs to the TRAPP small subunits family. TRAPPC4 subfamily.</text>
</comment>
<reference evidence="9" key="1">
    <citation type="submission" date="2016-03" db="EMBL/GenBank/DDBJ databases">
        <authorList>
            <person name="Devillers Hugo."/>
        </authorList>
    </citation>
    <scope>NUCLEOTIDE SEQUENCE [LARGE SCALE GENOMIC DNA]</scope>
</reference>
<gene>
    <name evidence="8" type="ORF">LAME_0H09252G</name>
</gene>
<evidence type="ECO:0000256" key="7">
    <source>
        <dbReference type="RuleBase" id="RU366065"/>
    </source>
</evidence>
<dbReference type="InterPro" id="IPR011012">
    <property type="entry name" value="Longin-like_dom_sf"/>
</dbReference>
<keyword evidence="3 7" id="KW-0256">Endoplasmic reticulum</keyword>
<dbReference type="SUPFAM" id="SSF64356">
    <property type="entry name" value="SNARE-like"/>
    <property type="match status" value="1"/>
</dbReference>